<comment type="caution">
    <text evidence="1">The sequence shown here is derived from an EMBL/GenBank/DDBJ whole genome shotgun (WGS) entry which is preliminary data.</text>
</comment>
<protein>
    <recommendedName>
        <fullName evidence="3">Lipoprotein</fullName>
    </recommendedName>
</protein>
<dbReference type="PROSITE" id="PS51257">
    <property type="entry name" value="PROKAR_LIPOPROTEIN"/>
    <property type="match status" value="1"/>
</dbReference>
<dbReference type="Proteomes" id="UP000232196">
    <property type="component" value="Unassembled WGS sequence"/>
</dbReference>
<evidence type="ECO:0000313" key="1">
    <source>
        <dbReference type="EMBL" id="PJZ25214.1"/>
    </source>
</evidence>
<dbReference type="AlphaFoldDB" id="A0A2M9XC34"/>
<gene>
    <name evidence="1" type="ORF">CH357_13505</name>
</gene>
<reference evidence="1 2" key="1">
    <citation type="submission" date="2017-07" db="EMBL/GenBank/DDBJ databases">
        <title>Leptospira spp. isolated from tropical soils.</title>
        <authorList>
            <person name="Thibeaux R."/>
            <person name="Iraola G."/>
            <person name="Ferres I."/>
            <person name="Bierque E."/>
            <person name="Girault D."/>
            <person name="Soupe-Gilbert M.-E."/>
            <person name="Picardeau M."/>
            <person name="Goarant C."/>
        </authorList>
    </citation>
    <scope>NUCLEOTIDE SEQUENCE [LARGE SCALE GENOMIC DNA]</scope>
    <source>
        <strain evidence="1 2">MCA1-C-A1</strain>
    </source>
</reference>
<dbReference type="EMBL" id="NPDN01000006">
    <property type="protein sequence ID" value="PJZ25214.1"/>
    <property type="molecule type" value="Genomic_DNA"/>
</dbReference>
<organism evidence="1 2">
    <name type="scientific">Leptospira hartskeerlii</name>
    <dbReference type="NCBI Taxonomy" id="2023177"/>
    <lineage>
        <taxon>Bacteria</taxon>
        <taxon>Pseudomonadati</taxon>
        <taxon>Spirochaetota</taxon>
        <taxon>Spirochaetia</taxon>
        <taxon>Leptospirales</taxon>
        <taxon>Leptospiraceae</taxon>
        <taxon>Leptospira</taxon>
    </lineage>
</organism>
<accession>A0A2M9XC34</accession>
<dbReference type="OrthoDB" id="339055at2"/>
<name>A0A2M9XC34_9LEPT</name>
<proteinExistence type="predicted"/>
<keyword evidence="2" id="KW-1185">Reference proteome</keyword>
<evidence type="ECO:0000313" key="2">
    <source>
        <dbReference type="Proteomes" id="UP000232196"/>
    </source>
</evidence>
<dbReference type="RefSeq" id="WP_100707282.1">
    <property type="nucleotide sequence ID" value="NZ_NPDL01000005.1"/>
</dbReference>
<evidence type="ECO:0008006" key="3">
    <source>
        <dbReference type="Google" id="ProtNLM"/>
    </source>
</evidence>
<sequence>MKTNHFTRISIFGSLFCFILFFQSCVTTDIEEVTFRQKGKVKFWSAKSKEGSKYLDGLRKLEESNTSYSGEFDIRIQNFFPKKDVFSLAGKIFYDKPTGKMQIELTDKLFGISVSKVFSDGQSIRIKAVSVDKIHEQAMDDIILSDPSTGKQTVVPFPVIYYLLSNRNAELFKPQWTLVQPNDGIVLVRKPGEEWTYYTAENGIRSVEWDSSGKNVKAVTSVQGEVEFPPKTTITRIVSRTDGADQNRIEIKMKKVSRTDKLNQVVFGF</sequence>